<keyword evidence="3" id="KW-1185">Reference proteome</keyword>
<dbReference type="EMBL" id="CP011112">
    <property type="protein sequence ID" value="AKU14800.1"/>
    <property type="molecule type" value="Genomic_DNA"/>
</dbReference>
<feature type="region of interest" description="Disordered" evidence="1">
    <location>
        <begin position="18"/>
        <end position="59"/>
    </location>
</feature>
<evidence type="ECO:0000313" key="2">
    <source>
        <dbReference type="EMBL" id="AKU14800.1"/>
    </source>
</evidence>
<dbReference type="Proteomes" id="UP000066480">
    <property type="component" value="Chromosome"/>
</dbReference>
<protein>
    <submittedName>
        <fullName evidence="2">Uncharacterized protein</fullName>
    </submittedName>
</protein>
<evidence type="ECO:0000256" key="1">
    <source>
        <dbReference type="SAM" id="MobiDB-lite"/>
    </source>
</evidence>
<evidence type="ECO:0000313" key="3">
    <source>
        <dbReference type="Proteomes" id="UP000066480"/>
    </source>
</evidence>
<feature type="compositionally biased region" description="Low complexity" evidence="1">
    <location>
        <begin position="47"/>
        <end position="57"/>
    </location>
</feature>
<name>A0A0K1JDY9_9MICO</name>
<accession>A0A0K1JDY9</accession>
<proteinExistence type="predicted"/>
<reference evidence="2 3" key="1">
    <citation type="submission" date="2015-03" db="EMBL/GenBank/DDBJ databases">
        <title>Luteipulveratus halotolerans sp. nov., a novel actinobacterium (Dermacoccaceae) from Sarawak, Malaysia.</title>
        <authorList>
            <person name="Juboi H."/>
            <person name="Basik A."/>
            <person name="Shamsul S.S."/>
            <person name="Arnold P."/>
            <person name="Schmitt E.K."/>
            <person name="Sanglier J.-J."/>
            <person name="Yeo T."/>
        </authorList>
    </citation>
    <scope>NUCLEOTIDE SEQUENCE [LARGE SCALE GENOMIC DNA]</scope>
    <source>
        <strain evidence="2 3">MN07-A0370</strain>
    </source>
</reference>
<feature type="compositionally biased region" description="Basic residues" evidence="1">
    <location>
        <begin position="23"/>
        <end position="37"/>
    </location>
</feature>
<sequence length="87" mass="9652">MCRPEFQSWRLKLLPSQSVGNVPRRRSRRAVRRRSPSIRRWDRPAPSSGTGSSGSSGAWCVLSPASDPVPILRISTTFACPYAGREP</sequence>
<dbReference type="STRING" id="571913.VV02_01155"/>
<dbReference type="KEGG" id="lmoi:VV02_01155"/>
<dbReference type="AlphaFoldDB" id="A0A0K1JDY9"/>
<organism evidence="2 3">
    <name type="scientific">Luteipulveratus mongoliensis</name>
    <dbReference type="NCBI Taxonomy" id="571913"/>
    <lineage>
        <taxon>Bacteria</taxon>
        <taxon>Bacillati</taxon>
        <taxon>Actinomycetota</taxon>
        <taxon>Actinomycetes</taxon>
        <taxon>Micrococcales</taxon>
        <taxon>Dermacoccaceae</taxon>
        <taxon>Luteipulveratus</taxon>
    </lineage>
</organism>
<gene>
    <name evidence="2" type="ORF">VV02_01155</name>
</gene>